<feature type="signal peptide" evidence="5">
    <location>
        <begin position="1"/>
        <end position="24"/>
    </location>
</feature>
<keyword evidence="9" id="KW-1185">Reference proteome</keyword>
<evidence type="ECO:0000313" key="8">
    <source>
        <dbReference type="EMBL" id="MFC6036739.1"/>
    </source>
</evidence>
<comment type="subcellular location">
    <subcellularLocation>
        <location evidence="1 4">Cell outer membrane</location>
    </subcellularLocation>
</comment>
<gene>
    <name evidence="8" type="ORF">ACFMB1_14365</name>
</gene>
<evidence type="ECO:0000313" key="9">
    <source>
        <dbReference type="Proteomes" id="UP001596116"/>
    </source>
</evidence>
<dbReference type="InterPro" id="IPR037066">
    <property type="entry name" value="Plug_dom_sf"/>
</dbReference>
<dbReference type="EMBL" id="JBHPON010000002">
    <property type="protein sequence ID" value="MFC6036739.1"/>
    <property type="molecule type" value="Genomic_DNA"/>
</dbReference>
<evidence type="ECO:0000256" key="1">
    <source>
        <dbReference type="ARBA" id="ARBA00004442"/>
    </source>
</evidence>
<evidence type="ECO:0000256" key="4">
    <source>
        <dbReference type="RuleBase" id="RU003357"/>
    </source>
</evidence>
<dbReference type="RefSeq" id="WP_379882020.1">
    <property type="nucleotide sequence ID" value="NZ_JBHPON010000002.1"/>
</dbReference>
<dbReference type="Pfam" id="PF07715">
    <property type="entry name" value="Plug"/>
    <property type="match status" value="1"/>
</dbReference>
<sequence>MNPYHKLGSWLLASSMLIAPPAFAQDAGSSGGLSIQPTYTDEIVVLGRNIPEPQRATSQVATFLSADDLARTGDDNAALALTRLSGLSIVGGKFAYVRGLGDRYSSARLNGSPLPSPEPLKRTVPLDLFPSNILAGATVQKTFSPNYPGEFGGGIIDLETLRKPSENFLNAKIGIGANLVTTARDGLYVRGGGLDWLGYDNGTRSVPDALAAVIATDTQLADLSDAEQEAVGESLENSPLSVIQNGTLGPNFEGSLDGGKFWEMDSGATFSIAGVIGYKQDWTTKNSIRQLASEERVGINSTQMETALDATVNGLLTAALETDQHTLTLTGLYIHSTRKEAQIQEGFNFNAEGAGGFVTEANSWLERALMMGQAAGEHNLSDQFAVNWRGAFARSTRDAPYERSLENRSAPIDENDNVVGPASIVFNTRHNINFSELTDDTWSGGADIFWFAPISGARELTLSAGYEYSDNDREFISNPFNFTLNTSIPLDVAQARIDFAYSPDNIDPNRFKLIDTNTQGVNSYNGELTTHAGYAQIDAELIPTVRTTAGVRYETADQLVDVFDRFADSTAFDTTISNDYWLPSAMVTWNFLDNMQLRAGYSHTIARPQFRELAASQFTDPETDRTYFGNSFLTDSKFRNYDARYEYYLGRNQFLTLGGFYKTIDSPIEEVQFTTTDFSFQSSFINSPKARLYGGEFEYRTRFSMPGDNWLSEQEWLFSVNYTYTESEIVVGASDMITERDGDTVLASTYGLDGSSMVGTPKHIVNTQFGWEGESVQFTLLGGWVSERLLARGEALTKANRLLDVYEKPGFQLDAVFRQNVNIHGTDFTIGLSARNLLATKHIEEQRGTNDAVRAPDGVVDFRTYERGRSLSASLTAHF</sequence>
<evidence type="ECO:0000256" key="2">
    <source>
        <dbReference type="ARBA" id="ARBA00023136"/>
    </source>
</evidence>
<dbReference type="PANTHER" id="PTHR40980:SF5">
    <property type="entry name" value="TONB-DEPENDENT RECEPTOR"/>
    <property type="match status" value="1"/>
</dbReference>
<feature type="domain" description="TonB-dependent receptor-like beta-barrel" evidence="6">
    <location>
        <begin position="395"/>
        <end position="837"/>
    </location>
</feature>
<reference evidence="8 9" key="1">
    <citation type="submission" date="2024-09" db="EMBL/GenBank/DDBJ databases">
        <authorList>
            <person name="Zhang Z.-H."/>
        </authorList>
    </citation>
    <scope>NUCLEOTIDE SEQUENCE [LARGE SCALE GENOMIC DNA]</scope>
    <source>
        <strain evidence="8 9">HHTR114</strain>
    </source>
</reference>
<dbReference type="InterPro" id="IPR012910">
    <property type="entry name" value="Plug_dom"/>
</dbReference>
<keyword evidence="8" id="KW-0675">Receptor</keyword>
<dbReference type="InterPro" id="IPR000531">
    <property type="entry name" value="Beta-barrel_TonB"/>
</dbReference>
<keyword evidence="5" id="KW-0732">Signal</keyword>
<feature type="domain" description="TonB-dependent receptor plug" evidence="7">
    <location>
        <begin position="54"/>
        <end position="153"/>
    </location>
</feature>
<keyword evidence="3" id="KW-0998">Cell outer membrane</keyword>
<keyword evidence="4" id="KW-0798">TonB box</keyword>
<evidence type="ECO:0000259" key="6">
    <source>
        <dbReference type="Pfam" id="PF00593"/>
    </source>
</evidence>
<evidence type="ECO:0000256" key="3">
    <source>
        <dbReference type="ARBA" id="ARBA00023237"/>
    </source>
</evidence>
<keyword evidence="2 4" id="KW-0472">Membrane</keyword>
<dbReference type="InterPro" id="IPR036942">
    <property type="entry name" value="Beta-barrel_TonB_sf"/>
</dbReference>
<dbReference type="Proteomes" id="UP001596116">
    <property type="component" value="Unassembled WGS sequence"/>
</dbReference>
<dbReference type="PANTHER" id="PTHR40980">
    <property type="entry name" value="PLUG DOMAIN-CONTAINING PROTEIN"/>
    <property type="match status" value="1"/>
</dbReference>
<comment type="similarity">
    <text evidence="4">Belongs to the TonB-dependent receptor family.</text>
</comment>
<dbReference type="Gene3D" id="2.170.130.10">
    <property type="entry name" value="TonB-dependent receptor, plug domain"/>
    <property type="match status" value="1"/>
</dbReference>
<accession>A0ABW1KYW7</accession>
<feature type="chain" id="PRO_5045967835" evidence="5">
    <location>
        <begin position="25"/>
        <end position="879"/>
    </location>
</feature>
<evidence type="ECO:0000259" key="7">
    <source>
        <dbReference type="Pfam" id="PF07715"/>
    </source>
</evidence>
<comment type="caution">
    <text evidence="8">The sequence shown here is derived from an EMBL/GenBank/DDBJ whole genome shotgun (WGS) entry which is preliminary data.</text>
</comment>
<dbReference type="Gene3D" id="2.40.170.20">
    <property type="entry name" value="TonB-dependent receptor, beta-barrel domain"/>
    <property type="match status" value="1"/>
</dbReference>
<dbReference type="SUPFAM" id="SSF56935">
    <property type="entry name" value="Porins"/>
    <property type="match status" value="1"/>
</dbReference>
<protein>
    <submittedName>
        <fullName evidence="8">TonB-dependent receptor domain-containing protein</fullName>
    </submittedName>
</protein>
<proteinExistence type="inferred from homology"/>
<evidence type="ECO:0000256" key="5">
    <source>
        <dbReference type="SAM" id="SignalP"/>
    </source>
</evidence>
<organism evidence="8 9">
    <name type="scientific">Hyphococcus aureus</name>
    <dbReference type="NCBI Taxonomy" id="2666033"/>
    <lineage>
        <taxon>Bacteria</taxon>
        <taxon>Pseudomonadati</taxon>
        <taxon>Pseudomonadota</taxon>
        <taxon>Alphaproteobacteria</taxon>
        <taxon>Parvularculales</taxon>
        <taxon>Parvularculaceae</taxon>
        <taxon>Hyphococcus</taxon>
    </lineage>
</organism>
<name>A0ABW1KYW7_9PROT</name>
<dbReference type="Pfam" id="PF00593">
    <property type="entry name" value="TonB_dep_Rec_b-barrel"/>
    <property type="match status" value="1"/>
</dbReference>